<dbReference type="GO" id="GO:0006122">
    <property type="term" value="P:mitochondrial electron transport, ubiquinol to cytochrome c"/>
    <property type="evidence" value="ECO:0007669"/>
    <property type="project" value="TreeGrafter"/>
</dbReference>
<evidence type="ECO:0000256" key="4">
    <source>
        <dbReference type="ARBA" id="ARBA00022723"/>
    </source>
</evidence>
<keyword evidence="6" id="KW-0408">Iron</keyword>
<reference evidence="9" key="1">
    <citation type="submission" date="2022-04" db="EMBL/GenBank/DDBJ databases">
        <title>A functionally conserved STORR gene fusion in Papaver species that diverged 16.8 million years ago.</title>
        <authorList>
            <person name="Catania T."/>
        </authorList>
    </citation>
    <scope>NUCLEOTIDE SEQUENCE</scope>
    <source>
        <strain evidence="9">S-188037</strain>
    </source>
</reference>
<organism evidence="9 10">
    <name type="scientific">Papaver atlanticum</name>
    <dbReference type="NCBI Taxonomy" id="357466"/>
    <lineage>
        <taxon>Eukaryota</taxon>
        <taxon>Viridiplantae</taxon>
        <taxon>Streptophyta</taxon>
        <taxon>Embryophyta</taxon>
        <taxon>Tracheophyta</taxon>
        <taxon>Spermatophyta</taxon>
        <taxon>Magnoliopsida</taxon>
        <taxon>Ranunculales</taxon>
        <taxon>Papaveraceae</taxon>
        <taxon>Papaveroideae</taxon>
        <taxon>Papaver</taxon>
    </lineage>
</organism>
<evidence type="ECO:0000313" key="9">
    <source>
        <dbReference type="EMBL" id="KAI3954989.1"/>
    </source>
</evidence>
<comment type="subcellular location">
    <subcellularLocation>
        <location evidence="1">Membrane</location>
    </subcellularLocation>
</comment>
<feature type="transmembrane region" description="Helical" evidence="8">
    <location>
        <begin position="62"/>
        <end position="79"/>
    </location>
</feature>
<proteinExistence type="predicted"/>
<dbReference type="PANTHER" id="PTHR10266">
    <property type="entry name" value="CYTOCHROME C1"/>
    <property type="match status" value="1"/>
</dbReference>
<dbReference type="SUPFAM" id="SSF46626">
    <property type="entry name" value="Cytochrome c"/>
    <property type="match status" value="1"/>
</dbReference>
<evidence type="ECO:0000256" key="3">
    <source>
        <dbReference type="ARBA" id="ARBA00022692"/>
    </source>
</evidence>
<evidence type="ECO:0000256" key="5">
    <source>
        <dbReference type="ARBA" id="ARBA00022989"/>
    </source>
</evidence>
<gene>
    <name evidence="9" type="ORF">MKW98_004992</name>
</gene>
<dbReference type="InterPro" id="IPR002326">
    <property type="entry name" value="Cyt_c1"/>
</dbReference>
<dbReference type="EMBL" id="JAJJMB010001820">
    <property type="protein sequence ID" value="KAI3954989.1"/>
    <property type="molecule type" value="Genomic_DNA"/>
</dbReference>
<keyword evidence="2" id="KW-0349">Heme</keyword>
<evidence type="ECO:0000256" key="7">
    <source>
        <dbReference type="ARBA" id="ARBA00023136"/>
    </source>
</evidence>
<evidence type="ECO:0000256" key="2">
    <source>
        <dbReference type="ARBA" id="ARBA00022617"/>
    </source>
</evidence>
<dbReference type="Pfam" id="PF02167">
    <property type="entry name" value="Cytochrom_C1"/>
    <property type="match status" value="1"/>
</dbReference>
<dbReference type="AlphaFoldDB" id="A0AAD4XWD1"/>
<keyword evidence="4" id="KW-0479">Metal-binding</keyword>
<keyword evidence="3 8" id="KW-0812">Transmembrane</keyword>
<accession>A0AAD4XWD1</accession>
<comment type="caution">
    <text evidence="9">The sequence shown here is derived from an EMBL/GenBank/DDBJ whole genome shotgun (WGS) entry which is preliminary data.</text>
</comment>
<dbReference type="GO" id="GO:0009055">
    <property type="term" value="F:electron transfer activity"/>
    <property type="evidence" value="ECO:0007669"/>
    <property type="project" value="InterPro"/>
</dbReference>
<dbReference type="GO" id="GO:0046872">
    <property type="term" value="F:metal ion binding"/>
    <property type="evidence" value="ECO:0007669"/>
    <property type="project" value="UniProtKB-KW"/>
</dbReference>
<evidence type="ECO:0000256" key="8">
    <source>
        <dbReference type="SAM" id="Phobius"/>
    </source>
</evidence>
<evidence type="ECO:0000313" key="10">
    <source>
        <dbReference type="Proteomes" id="UP001202328"/>
    </source>
</evidence>
<evidence type="ECO:0000256" key="1">
    <source>
        <dbReference type="ARBA" id="ARBA00004370"/>
    </source>
</evidence>
<dbReference type="PANTHER" id="PTHR10266:SF3">
    <property type="entry name" value="CYTOCHROME C1, HEME PROTEIN, MITOCHONDRIAL"/>
    <property type="match status" value="1"/>
</dbReference>
<keyword evidence="10" id="KW-1185">Reference proteome</keyword>
<keyword evidence="5 8" id="KW-1133">Transmembrane helix</keyword>
<dbReference type="GO" id="GO:0005739">
    <property type="term" value="C:mitochondrion"/>
    <property type="evidence" value="ECO:0007669"/>
    <property type="project" value="GOC"/>
</dbReference>
<feature type="non-terminal residue" evidence="9">
    <location>
        <position position="114"/>
    </location>
</feature>
<evidence type="ECO:0000256" key="6">
    <source>
        <dbReference type="ARBA" id="ARBA00023004"/>
    </source>
</evidence>
<keyword evidence="7 8" id="KW-0472">Membrane</keyword>
<dbReference type="Proteomes" id="UP001202328">
    <property type="component" value="Unassembled WGS sequence"/>
</dbReference>
<sequence length="114" mass="12950">RWHSSFTTYQQVCAYCQSMSLISYHDLVGVVYGSRDLGFANGGAYPPDLSLITKARYNGKNYVIPFLLATVILLLVLRVHKLDCRNITLVKHDVQHYFSGRSNNGDEHRTKLTT</sequence>
<dbReference type="GO" id="GO:0020037">
    <property type="term" value="F:heme binding"/>
    <property type="evidence" value="ECO:0007669"/>
    <property type="project" value="InterPro"/>
</dbReference>
<dbReference type="Gene3D" id="1.10.760.10">
    <property type="entry name" value="Cytochrome c-like domain"/>
    <property type="match status" value="1"/>
</dbReference>
<dbReference type="InterPro" id="IPR036909">
    <property type="entry name" value="Cyt_c-like_dom_sf"/>
</dbReference>
<protein>
    <submittedName>
        <fullName evidence="9">Uncharacterized protein</fullName>
    </submittedName>
</protein>
<dbReference type="GO" id="GO:0016020">
    <property type="term" value="C:membrane"/>
    <property type="evidence" value="ECO:0007669"/>
    <property type="project" value="UniProtKB-SubCell"/>
</dbReference>
<name>A0AAD4XWD1_9MAGN</name>